<keyword evidence="1" id="KW-0472">Membrane</keyword>
<dbReference type="EMBL" id="JAMYWD010000008">
    <property type="protein sequence ID" value="KAJ4963482.1"/>
    <property type="molecule type" value="Genomic_DNA"/>
</dbReference>
<dbReference type="Proteomes" id="UP001141806">
    <property type="component" value="Unassembled WGS sequence"/>
</dbReference>
<evidence type="ECO:0000256" key="1">
    <source>
        <dbReference type="SAM" id="Phobius"/>
    </source>
</evidence>
<feature type="transmembrane region" description="Helical" evidence="1">
    <location>
        <begin position="65"/>
        <end position="86"/>
    </location>
</feature>
<feature type="transmembrane region" description="Helical" evidence="1">
    <location>
        <begin position="28"/>
        <end position="45"/>
    </location>
</feature>
<keyword evidence="1" id="KW-0812">Transmembrane</keyword>
<dbReference type="PANTHER" id="PTHR33640:SF8">
    <property type="entry name" value="TRANSMEMBRANE PROTEIN"/>
    <property type="match status" value="1"/>
</dbReference>
<protein>
    <recommendedName>
        <fullName evidence="4">DUF4408 domain-containing protein</fullName>
    </recommendedName>
</protein>
<evidence type="ECO:0000313" key="2">
    <source>
        <dbReference type="EMBL" id="KAJ4963482.1"/>
    </source>
</evidence>
<dbReference type="PANTHER" id="PTHR33640">
    <property type="entry name" value="TRANSMEMBRANE PROTEIN"/>
    <property type="match status" value="1"/>
</dbReference>
<sequence length="254" mass="29542">MDCFDFDNVKAEKEKAMQRYRRLRKMTNLFRCVEVCVALVLLSWFSTRLPVAVRISGEYFQELCLVLVSPRFVFLAGNVIILTLFAKSGQFSAMGFSPKTSGRDDLYDQFIKNNTDALSRQKSRVDDNPAPAPTPEELVYEDEETVDQEEIVRAFDNAYQEEEQVASSDSRVIYQRSQSENLKTENNEEYNRELRRSETEKYRIVGREAEEAAVAYAEDKMTIDEFHRKVEAFIAKHQMFQREESMAIVLPNYS</sequence>
<evidence type="ECO:0008006" key="4">
    <source>
        <dbReference type="Google" id="ProtNLM"/>
    </source>
</evidence>
<accession>A0A9Q0K5D7</accession>
<proteinExistence type="predicted"/>
<reference evidence="2" key="1">
    <citation type="journal article" date="2023" name="Plant J.">
        <title>The genome of the king protea, Protea cynaroides.</title>
        <authorList>
            <person name="Chang J."/>
            <person name="Duong T.A."/>
            <person name="Schoeman C."/>
            <person name="Ma X."/>
            <person name="Roodt D."/>
            <person name="Barker N."/>
            <person name="Li Z."/>
            <person name="Van de Peer Y."/>
            <person name="Mizrachi E."/>
        </authorList>
    </citation>
    <scope>NUCLEOTIDE SEQUENCE</scope>
    <source>
        <tissue evidence="2">Young leaves</tissue>
    </source>
</reference>
<name>A0A9Q0K5D7_9MAGN</name>
<keyword evidence="1" id="KW-1133">Transmembrane helix</keyword>
<dbReference type="AlphaFoldDB" id="A0A9Q0K5D7"/>
<comment type="caution">
    <text evidence="2">The sequence shown here is derived from an EMBL/GenBank/DDBJ whole genome shotgun (WGS) entry which is preliminary data.</text>
</comment>
<organism evidence="2 3">
    <name type="scientific">Protea cynaroides</name>
    <dbReference type="NCBI Taxonomy" id="273540"/>
    <lineage>
        <taxon>Eukaryota</taxon>
        <taxon>Viridiplantae</taxon>
        <taxon>Streptophyta</taxon>
        <taxon>Embryophyta</taxon>
        <taxon>Tracheophyta</taxon>
        <taxon>Spermatophyta</taxon>
        <taxon>Magnoliopsida</taxon>
        <taxon>Proteales</taxon>
        <taxon>Proteaceae</taxon>
        <taxon>Protea</taxon>
    </lineage>
</organism>
<evidence type="ECO:0000313" key="3">
    <source>
        <dbReference type="Proteomes" id="UP001141806"/>
    </source>
</evidence>
<dbReference type="OrthoDB" id="1916829at2759"/>
<keyword evidence="3" id="KW-1185">Reference proteome</keyword>
<gene>
    <name evidence="2" type="ORF">NE237_023421</name>
</gene>